<dbReference type="EMBL" id="JAGMWT010000012">
    <property type="protein sequence ID" value="KAH7119136.1"/>
    <property type="molecule type" value="Genomic_DNA"/>
</dbReference>
<dbReference type="SUPFAM" id="SSF82199">
    <property type="entry name" value="SET domain"/>
    <property type="match status" value="1"/>
</dbReference>
<dbReference type="PROSITE" id="PS50280">
    <property type="entry name" value="SET"/>
    <property type="match status" value="1"/>
</dbReference>
<feature type="region of interest" description="Disordered" evidence="1">
    <location>
        <begin position="1"/>
        <end position="22"/>
    </location>
</feature>
<dbReference type="Proteomes" id="UP000700596">
    <property type="component" value="Unassembled WGS sequence"/>
</dbReference>
<accession>A0A9P9DH66</accession>
<evidence type="ECO:0000313" key="3">
    <source>
        <dbReference type="EMBL" id="KAH7119136.1"/>
    </source>
</evidence>
<protein>
    <recommendedName>
        <fullName evidence="2">SET domain-containing protein</fullName>
    </recommendedName>
</protein>
<keyword evidence="4" id="KW-1185">Reference proteome</keyword>
<dbReference type="InterPro" id="IPR001214">
    <property type="entry name" value="SET_dom"/>
</dbReference>
<evidence type="ECO:0000256" key="1">
    <source>
        <dbReference type="SAM" id="MobiDB-lite"/>
    </source>
</evidence>
<gene>
    <name evidence="3" type="ORF">B0J11DRAFT_86334</name>
</gene>
<dbReference type="OrthoDB" id="5792673at2759"/>
<dbReference type="SMART" id="SM00317">
    <property type="entry name" value="SET"/>
    <property type="match status" value="1"/>
</dbReference>
<dbReference type="Gene3D" id="2.170.270.10">
    <property type="entry name" value="SET domain"/>
    <property type="match status" value="1"/>
</dbReference>
<evidence type="ECO:0000313" key="4">
    <source>
        <dbReference type="Proteomes" id="UP000700596"/>
    </source>
</evidence>
<name>A0A9P9DH66_9PLEO</name>
<feature type="domain" description="SET" evidence="2">
    <location>
        <begin position="67"/>
        <end position="206"/>
    </location>
</feature>
<dbReference type="InterPro" id="IPR046341">
    <property type="entry name" value="SET_dom_sf"/>
</dbReference>
<dbReference type="AlphaFoldDB" id="A0A9P9DH66"/>
<reference evidence="3" key="1">
    <citation type="journal article" date="2021" name="Nat. Commun.">
        <title>Genetic determinants of endophytism in the Arabidopsis root mycobiome.</title>
        <authorList>
            <person name="Mesny F."/>
            <person name="Miyauchi S."/>
            <person name="Thiergart T."/>
            <person name="Pickel B."/>
            <person name="Atanasova L."/>
            <person name="Karlsson M."/>
            <person name="Huettel B."/>
            <person name="Barry K.W."/>
            <person name="Haridas S."/>
            <person name="Chen C."/>
            <person name="Bauer D."/>
            <person name="Andreopoulos W."/>
            <person name="Pangilinan J."/>
            <person name="LaButti K."/>
            <person name="Riley R."/>
            <person name="Lipzen A."/>
            <person name="Clum A."/>
            <person name="Drula E."/>
            <person name="Henrissat B."/>
            <person name="Kohler A."/>
            <person name="Grigoriev I.V."/>
            <person name="Martin F.M."/>
            <person name="Hacquard S."/>
        </authorList>
    </citation>
    <scope>NUCLEOTIDE SEQUENCE</scope>
    <source>
        <strain evidence="3">MPI-CAGE-CH-0243</strain>
    </source>
</reference>
<sequence length="219" mass="23883">MPSSVRKSVQGGLPSKPSKTSCLPKDWPSKDIVYLRVPCYSKNLAKEAINKLIVPKADIAVTEELRKPVGPYSHVRITPITDKAHPAYSQFGLFASSPLAAGSFILEYLGFIHDNTDLDEASDYDLSLEREFSIGVDAASMGNEARFINDYRGVSDGPNAEFRDIFVDLGNGKVEKRMGVFVLGAGKSGKRSKGITKGTEIVVSYGRGFWSERKSSVEG</sequence>
<organism evidence="3 4">
    <name type="scientific">Dendryphion nanum</name>
    <dbReference type="NCBI Taxonomy" id="256645"/>
    <lineage>
        <taxon>Eukaryota</taxon>
        <taxon>Fungi</taxon>
        <taxon>Dikarya</taxon>
        <taxon>Ascomycota</taxon>
        <taxon>Pezizomycotina</taxon>
        <taxon>Dothideomycetes</taxon>
        <taxon>Pleosporomycetidae</taxon>
        <taxon>Pleosporales</taxon>
        <taxon>Torulaceae</taxon>
        <taxon>Dendryphion</taxon>
    </lineage>
</organism>
<evidence type="ECO:0000259" key="2">
    <source>
        <dbReference type="PROSITE" id="PS50280"/>
    </source>
</evidence>
<proteinExistence type="predicted"/>
<comment type="caution">
    <text evidence="3">The sequence shown here is derived from an EMBL/GenBank/DDBJ whole genome shotgun (WGS) entry which is preliminary data.</text>
</comment>
<dbReference type="Pfam" id="PF00856">
    <property type="entry name" value="SET"/>
    <property type="match status" value="1"/>
</dbReference>